<keyword evidence="2" id="KW-1185">Reference proteome</keyword>
<dbReference type="AlphaFoldDB" id="A0A1C3E4W1"/>
<dbReference type="STRING" id="1841610.A6X21_01340"/>
<sequence length="61" mass="6734">MAANFLGSRAKLHLFRGSIGLRILHSFGRWILETISILETLIVATPAMPFQLTPANPLSFP</sequence>
<evidence type="ECO:0000313" key="1">
    <source>
        <dbReference type="EMBL" id="ODA28270.1"/>
    </source>
</evidence>
<dbReference type="Proteomes" id="UP000094828">
    <property type="component" value="Unassembled WGS sequence"/>
</dbReference>
<proteinExistence type="predicted"/>
<organism evidence="1 2">
    <name type="scientific">Planctopirus hydrillae</name>
    <dbReference type="NCBI Taxonomy" id="1841610"/>
    <lineage>
        <taxon>Bacteria</taxon>
        <taxon>Pseudomonadati</taxon>
        <taxon>Planctomycetota</taxon>
        <taxon>Planctomycetia</taxon>
        <taxon>Planctomycetales</taxon>
        <taxon>Planctomycetaceae</taxon>
        <taxon>Planctopirus</taxon>
    </lineage>
</organism>
<accession>A0A1C3E4W1</accession>
<protein>
    <submittedName>
        <fullName evidence="1">Uncharacterized protein</fullName>
    </submittedName>
</protein>
<dbReference type="EMBL" id="LYDR01000154">
    <property type="protein sequence ID" value="ODA28270.1"/>
    <property type="molecule type" value="Genomic_DNA"/>
</dbReference>
<name>A0A1C3E4W1_9PLAN</name>
<gene>
    <name evidence="1" type="ORF">A6X21_01340</name>
</gene>
<comment type="caution">
    <text evidence="1">The sequence shown here is derived from an EMBL/GenBank/DDBJ whole genome shotgun (WGS) entry which is preliminary data.</text>
</comment>
<reference evidence="1 2" key="1">
    <citation type="submission" date="2016-05" db="EMBL/GenBank/DDBJ databases">
        <title>Genomic and physiological characterization of Planctopirus sp. isolated from fresh water lake.</title>
        <authorList>
            <person name="Subhash Y."/>
            <person name="Ramana C."/>
        </authorList>
    </citation>
    <scope>NUCLEOTIDE SEQUENCE [LARGE SCALE GENOMIC DNA]</scope>
    <source>
        <strain evidence="1 2">JC280</strain>
    </source>
</reference>
<evidence type="ECO:0000313" key="2">
    <source>
        <dbReference type="Proteomes" id="UP000094828"/>
    </source>
</evidence>